<name>A0AAF0C6M2_9GAMM</name>
<dbReference type="Gene3D" id="3.30.1330.200">
    <property type="match status" value="1"/>
</dbReference>
<dbReference type="CDD" id="cd16352">
    <property type="entry name" value="CheD"/>
    <property type="match status" value="1"/>
</dbReference>
<dbReference type="EC" id="3.5.1.44" evidence="3"/>
<evidence type="ECO:0000256" key="2">
    <source>
        <dbReference type="ARBA" id="ARBA00022801"/>
    </source>
</evidence>
<keyword evidence="5" id="KW-1185">Reference proteome</keyword>
<dbReference type="InterPro" id="IPR038592">
    <property type="entry name" value="CheD-like_sf"/>
</dbReference>
<dbReference type="KEGG" id="tact:SG35_031330"/>
<dbReference type="PANTHER" id="PTHR35147:SF2">
    <property type="entry name" value="CHEMORECEPTOR GLUTAMINE DEAMIDASE CHED-RELATED"/>
    <property type="match status" value="1"/>
</dbReference>
<sequence>MDSVSWKREQHSQVAYCRQHCLPEFSHINHYWDETRQMVVAKILPGEFYITRQNIAIATTLGSCISACVWDPVAGIGGMNHFLLPLTDKDADQVNWSQRGKESDATRYGNFAMEHLINIILKHGGRKKNLVAKLFGGGDMLNNMSSVGMKNLHFALRYLASEKIQIEKADVGLACPRKVIFEPVTGKAFVKRLQNLSNDTIVRRENDYRHRIDDEHAVEGSVELF</sequence>
<dbReference type="InterPro" id="IPR005659">
    <property type="entry name" value="Chemorcpt_Glu_NH3ase_CheD"/>
</dbReference>
<comment type="catalytic activity">
    <reaction evidence="3">
        <text>L-glutaminyl-[protein] + H2O = L-glutamyl-[protein] + NH4(+)</text>
        <dbReference type="Rhea" id="RHEA:16441"/>
        <dbReference type="Rhea" id="RHEA-COMP:10207"/>
        <dbReference type="Rhea" id="RHEA-COMP:10208"/>
        <dbReference type="ChEBI" id="CHEBI:15377"/>
        <dbReference type="ChEBI" id="CHEBI:28938"/>
        <dbReference type="ChEBI" id="CHEBI:29973"/>
        <dbReference type="ChEBI" id="CHEBI:30011"/>
        <dbReference type="EC" id="3.5.1.44"/>
    </reaction>
</comment>
<dbReference type="SUPFAM" id="SSF64438">
    <property type="entry name" value="CNF1/YfiH-like putative cysteine hydrolases"/>
    <property type="match status" value="1"/>
</dbReference>
<organism evidence="4 5">
    <name type="scientific">Thalassomonas actiniarum</name>
    <dbReference type="NCBI Taxonomy" id="485447"/>
    <lineage>
        <taxon>Bacteria</taxon>
        <taxon>Pseudomonadati</taxon>
        <taxon>Pseudomonadota</taxon>
        <taxon>Gammaproteobacteria</taxon>
        <taxon>Alteromonadales</taxon>
        <taxon>Colwelliaceae</taxon>
        <taxon>Thalassomonas</taxon>
    </lineage>
</organism>
<evidence type="ECO:0000256" key="1">
    <source>
        <dbReference type="ARBA" id="ARBA00022500"/>
    </source>
</evidence>
<gene>
    <name evidence="3 4" type="primary">cheD</name>
    <name evidence="4" type="ORF">SG35_031330</name>
</gene>
<protein>
    <recommendedName>
        <fullName evidence="3">Probable chemoreceptor glutamine deamidase CheD</fullName>
        <ecNumber evidence="3">3.5.1.44</ecNumber>
    </recommendedName>
</protein>
<reference evidence="4 5" key="1">
    <citation type="journal article" date="2015" name="Genome Announc.">
        <title>Draft Genome Sequences of Marine Isolates of Thalassomonas viridans and Thalassomonas actiniarum.</title>
        <authorList>
            <person name="Olonade I."/>
            <person name="van Zyl L.J."/>
            <person name="Trindade M."/>
        </authorList>
    </citation>
    <scope>NUCLEOTIDE SEQUENCE [LARGE SCALE GENOMIC DNA]</scope>
    <source>
        <strain evidence="4 5">A5K-106</strain>
    </source>
</reference>
<dbReference type="EMBL" id="CP059736">
    <property type="protein sequence ID" value="WDE02250.1"/>
    <property type="molecule type" value="Genomic_DNA"/>
</dbReference>
<dbReference type="NCBIfam" id="NF010013">
    <property type="entry name" value="PRK13487.1"/>
    <property type="match status" value="1"/>
</dbReference>
<evidence type="ECO:0000313" key="5">
    <source>
        <dbReference type="Proteomes" id="UP000032568"/>
    </source>
</evidence>
<reference evidence="4 5" key="2">
    <citation type="journal article" date="2022" name="Mar. Drugs">
        <title>Bioassay-Guided Fractionation Leads to the Detection of Cholic Acid Generated by the Rare Thalassomonas sp.</title>
        <authorList>
            <person name="Pheiffer F."/>
            <person name="Schneider Y.K."/>
            <person name="Hansen E.H."/>
            <person name="Andersen J.H."/>
            <person name="Isaksson J."/>
            <person name="Busche T."/>
            <person name="R C."/>
            <person name="Kalinowski J."/>
            <person name="Zyl L.V."/>
            <person name="Trindade M."/>
        </authorList>
    </citation>
    <scope>NUCLEOTIDE SEQUENCE [LARGE SCALE GENOMIC DNA]</scope>
    <source>
        <strain evidence="4 5">A5K-106</strain>
    </source>
</reference>
<proteinExistence type="inferred from homology"/>
<comment type="function">
    <text evidence="3">Probably deamidates glutamine residues to glutamate on methyl-accepting chemotaxis receptors (MCPs), playing an important role in chemotaxis.</text>
</comment>
<keyword evidence="1 3" id="KW-0145">Chemotaxis</keyword>
<dbReference type="RefSeq" id="WP_084692493.1">
    <property type="nucleotide sequence ID" value="NZ_CP059736.1"/>
</dbReference>
<dbReference type="GO" id="GO:0006935">
    <property type="term" value="P:chemotaxis"/>
    <property type="evidence" value="ECO:0007669"/>
    <property type="project" value="UniProtKB-UniRule"/>
</dbReference>
<dbReference type="Proteomes" id="UP000032568">
    <property type="component" value="Chromosome pTact"/>
</dbReference>
<dbReference type="Pfam" id="PF03975">
    <property type="entry name" value="CheD"/>
    <property type="match status" value="1"/>
</dbReference>
<keyword evidence="2 3" id="KW-0378">Hydrolase</keyword>
<dbReference type="HAMAP" id="MF_01440">
    <property type="entry name" value="CheD"/>
    <property type="match status" value="1"/>
</dbReference>
<dbReference type="AlphaFoldDB" id="A0AAF0C6M2"/>
<evidence type="ECO:0000256" key="3">
    <source>
        <dbReference type="HAMAP-Rule" id="MF_01440"/>
    </source>
</evidence>
<accession>A0AAF0C6M2</accession>
<comment type="similarity">
    <text evidence="3">Belongs to the CheD family.</text>
</comment>
<dbReference type="GO" id="GO:0050568">
    <property type="term" value="F:protein-glutamine glutaminase activity"/>
    <property type="evidence" value="ECO:0007669"/>
    <property type="project" value="UniProtKB-UniRule"/>
</dbReference>
<evidence type="ECO:0000313" key="4">
    <source>
        <dbReference type="EMBL" id="WDE02250.1"/>
    </source>
</evidence>
<dbReference type="InterPro" id="IPR011324">
    <property type="entry name" value="Cytotoxic_necrot_fac-like_cat"/>
</dbReference>
<dbReference type="PANTHER" id="PTHR35147">
    <property type="entry name" value="CHEMORECEPTOR GLUTAMINE DEAMIDASE CHED-RELATED"/>
    <property type="match status" value="1"/>
</dbReference>